<evidence type="ECO:0000259" key="5">
    <source>
        <dbReference type="PROSITE" id="PS50110"/>
    </source>
</evidence>
<protein>
    <submittedName>
        <fullName evidence="6">Two-component transcriptional response regulator, LuxR family</fullName>
    </submittedName>
</protein>
<dbReference type="PROSITE" id="PS50110">
    <property type="entry name" value="RESPONSE_REGULATORY"/>
    <property type="match status" value="1"/>
</dbReference>
<keyword evidence="1 3" id="KW-0597">Phosphoprotein</keyword>
<reference evidence="6" key="1">
    <citation type="submission" date="2020-02" db="EMBL/GenBank/DDBJ databases">
        <authorList>
            <person name="Meier V. D."/>
        </authorList>
    </citation>
    <scope>NUCLEOTIDE SEQUENCE</scope>
    <source>
        <strain evidence="6">AVDCRST_MAG93</strain>
    </source>
</reference>
<dbReference type="GO" id="GO:0000160">
    <property type="term" value="P:phosphorelay signal transduction system"/>
    <property type="evidence" value="ECO:0007669"/>
    <property type="project" value="InterPro"/>
</dbReference>
<evidence type="ECO:0000256" key="3">
    <source>
        <dbReference type="PROSITE-ProRule" id="PRU00169"/>
    </source>
</evidence>
<feature type="domain" description="Response regulatory" evidence="5">
    <location>
        <begin position="6"/>
        <end position="122"/>
    </location>
</feature>
<evidence type="ECO:0000256" key="1">
    <source>
        <dbReference type="ARBA" id="ARBA00022553"/>
    </source>
</evidence>
<dbReference type="GO" id="GO:0006355">
    <property type="term" value="P:regulation of DNA-templated transcription"/>
    <property type="evidence" value="ECO:0007669"/>
    <property type="project" value="InterPro"/>
</dbReference>
<dbReference type="PROSITE" id="PS00622">
    <property type="entry name" value="HTH_LUXR_1"/>
    <property type="match status" value="1"/>
</dbReference>
<evidence type="ECO:0000313" key="6">
    <source>
        <dbReference type="EMBL" id="CAA9347572.1"/>
    </source>
</evidence>
<feature type="domain" description="HTH luxR-type" evidence="4">
    <location>
        <begin position="146"/>
        <end position="211"/>
    </location>
</feature>
<dbReference type="Gene3D" id="3.40.50.2300">
    <property type="match status" value="1"/>
</dbReference>
<feature type="modified residue" description="4-aspartylphosphate" evidence="3">
    <location>
        <position position="57"/>
    </location>
</feature>
<evidence type="ECO:0000256" key="2">
    <source>
        <dbReference type="ARBA" id="ARBA00023125"/>
    </source>
</evidence>
<dbReference type="EMBL" id="CADCTR010002344">
    <property type="protein sequence ID" value="CAA9347572.1"/>
    <property type="molecule type" value="Genomic_DNA"/>
</dbReference>
<dbReference type="InterPro" id="IPR011006">
    <property type="entry name" value="CheY-like_superfamily"/>
</dbReference>
<dbReference type="Pfam" id="PF00196">
    <property type="entry name" value="GerE"/>
    <property type="match status" value="1"/>
</dbReference>
<dbReference type="GO" id="GO:0003677">
    <property type="term" value="F:DNA binding"/>
    <property type="evidence" value="ECO:0007669"/>
    <property type="project" value="UniProtKB-KW"/>
</dbReference>
<dbReference type="PANTHER" id="PTHR43214">
    <property type="entry name" value="TWO-COMPONENT RESPONSE REGULATOR"/>
    <property type="match status" value="1"/>
</dbReference>
<dbReference type="InterPro" id="IPR001789">
    <property type="entry name" value="Sig_transdc_resp-reg_receiver"/>
</dbReference>
<evidence type="ECO:0000259" key="4">
    <source>
        <dbReference type="PROSITE" id="PS50043"/>
    </source>
</evidence>
<dbReference type="Pfam" id="PF00072">
    <property type="entry name" value="Response_reg"/>
    <property type="match status" value="1"/>
</dbReference>
<dbReference type="InterPro" id="IPR016032">
    <property type="entry name" value="Sig_transdc_resp-reg_C-effctor"/>
</dbReference>
<dbReference type="SMART" id="SM00421">
    <property type="entry name" value="HTH_LUXR"/>
    <property type="match status" value="1"/>
</dbReference>
<dbReference type="SUPFAM" id="SSF52172">
    <property type="entry name" value="CheY-like"/>
    <property type="match status" value="1"/>
</dbReference>
<gene>
    <name evidence="6" type="ORF">AVDCRST_MAG93-6967</name>
</gene>
<dbReference type="SMART" id="SM00448">
    <property type="entry name" value="REC"/>
    <property type="match status" value="1"/>
</dbReference>
<accession>A0A6J4M1J1</accession>
<sequence>MKESLRILIVDDHIVVRKGICALLTTEPQIVVVGEASDGVGAIAEANRLRPDVILMDLVMPHLDGIEAIRRILAVQPTTRILVLTSFDADDKIFPALRAGAMGYILKDSSPEDLVLAIRRVHQGESSLHPMVARRVLRELAHPLPHASGDEPLTEREIEVLRLIAHGESNHEIGVTLGISEATVRKHVSNILSKLHLASRTQAALYALREGFTSLQHLGGTA</sequence>
<dbReference type="InterPro" id="IPR039420">
    <property type="entry name" value="WalR-like"/>
</dbReference>
<dbReference type="PRINTS" id="PR00038">
    <property type="entry name" value="HTHLUXR"/>
</dbReference>
<dbReference type="CDD" id="cd17535">
    <property type="entry name" value="REC_NarL-like"/>
    <property type="match status" value="1"/>
</dbReference>
<dbReference type="PANTHER" id="PTHR43214:SF43">
    <property type="entry name" value="TWO-COMPONENT RESPONSE REGULATOR"/>
    <property type="match status" value="1"/>
</dbReference>
<dbReference type="AlphaFoldDB" id="A0A6J4M1J1"/>
<keyword evidence="2" id="KW-0238">DNA-binding</keyword>
<proteinExistence type="predicted"/>
<dbReference type="InterPro" id="IPR000792">
    <property type="entry name" value="Tscrpt_reg_LuxR_C"/>
</dbReference>
<organism evidence="6">
    <name type="scientific">uncultured Chloroflexia bacterium</name>
    <dbReference type="NCBI Taxonomy" id="1672391"/>
    <lineage>
        <taxon>Bacteria</taxon>
        <taxon>Bacillati</taxon>
        <taxon>Chloroflexota</taxon>
        <taxon>Chloroflexia</taxon>
        <taxon>environmental samples</taxon>
    </lineage>
</organism>
<name>A0A6J4M1J1_9CHLR</name>
<dbReference type="CDD" id="cd06170">
    <property type="entry name" value="LuxR_C_like"/>
    <property type="match status" value="1"/>
</dbReference>
<dbReference type="SUPFAM" id="SSF46894">
    <property type="entry name" value="C-terminal effector domain of the bipartite response regulators"/>
    <property type="match status" value="1"/>
</dbReference>
<dbReference type="PROSITE" id="PS50043">
    <property type="entry name" value="HTH_LUXR_2"/>
    <property type="match status" value="1"/>
</dbReference>
<dbReference type="InterPro" id="IPR058245">
    <property type="entry name" value="NreC/VraR/RcsB-like_REC"/>
</dbReference>